<evidence type="ECO:0000313" key="1">
    <source>
        <dbReference type="EMBL" id="MBB4007162.1"/>
    </source>
</evidence>
<name>A0A7W6HKX6_9HYPH</name>
<organism evidence="1 2">
    <name type="scientific">Allorhizobium taibaishanense</name>
    <dbReference type="NCBI Taxonomy" id="887144"/>
    <lineage>
        <taxon>Bacteria</taxon>
        <taxon>Pseudomonadati</taxon>
        <taxon>Pseudomonadota</taxon>
        <taxon>Alphaproteobacteria</taxon>
        <taxon>Hyphomicrobiales</taxon>
        <taxon>Rhizobiaceae</taxon>
        <taxon>Rhizobium/Agrobacterium group</taxon>
        <taxon>Allorhizobium</taxon>
    </lineage>
</organism>
<gene>
    <name evidence="1" type="ORF">GGQ71_001425</name>
</gene>
<reference evidence="1 2" key="1">
    <citation type="submission" date="2020-08" db="EMBL/GenBank/DDBJ databases">
        <title>Genomic Encyclopedia of Type Strains, Phase IV (KMG-IV): sequencing the most valuable type-strain genomes for metagenomic binning, comparative biology and taxonomic classification.</title>
        <authorList>
            <person name="Goeker M."/>
        </authorList>
    </citation>
    <scope>NUCLEOTIDE SEQUENCE [LARGE SCALE GENOMIC DNA]</scope>
    <source>
        <strain evidence="1 2">DSM 100021</strain>
    </source>
</reference>
<dbReference type="Proteomes" id="UP000544107">
    <property type="component" value="Unassembled WGS sequence"/>
</dbReference>
<sequence>MSITVSPAVAFAYGYASVQAAEADTEFLASLPDDSEPKTALQVEMENMWAQAAEAQVKASAQSKPLTVWGTIDLDIGTVTIYSENTMSFTSSDGKSHSFEDIADLDWEAENTPQEILTAILEKHSGKITASSVESGKKSMTSELMSKMFSSDALINRMFLTEDGGGMEDGLAETDEASSSVATVATGDLQAVQTQAAAV</sequence>
<protein>
    <submittedName>
        <fullName evidence="1">Uncharacterized protein</fullName>
    </submittedName>
</protein>
<evidence type="ECO:0000313" key="2">
    <source>
        <dbReference type="Proteomes" id="UP000544107"/>
    </source>
</evidence>
<dbReference type="EMBL" id="JACIED010000002">
    <property type="protein sequence ID" value="MBB4007162.1"/>
    <property type="molecule type" value="Genomic_DNA"/>
</dbReference>
<dbReference type="AlphaFoldDB" id="A0A7W6HKX6"/>
<accession>A0A7W6HKX6</accession>
<comment type="caution">
    <text evidence="1">The sequence shown here is derived from an EMBL/GenBank/DDBJ whole genome shotgun (WGS) entry which is preliminary data.</text>
</comment>
<proteinExistence type="predicted"/>
<dbReference type="RefSeq" id="WP_184412742.1">
    <property type="nucleotide sequence ID" value="NZ_JACIED010000002.1"/>
</dbReference>